<name>A0A1H2HEC3_9ACTN</name>
<evidence type="ECO:0000256" key="1">
    <source>
        <dbReference type="ARBA" id="ARBA00006817"/>
    </source>
</evidence>
<dbReference type="Gene3D" id="3.30.530.20">
    <property type="match status" value="1"/>
</dbReference>
<dbReference type="STRING" id="419479.SAMN04488563_0992"/>
<keyword evidence="4" id="KW-1185">Reference proteome</keyword>
<feature type="domain" description="Activator of Hsp90 ATPase homologue 1/2-like C-terminal" evidence="2">
    <location>
        <begin position="14"/>
        <end position="142"/>
    </location>
</feature>
<evidence type="ECO:0000259" key="2">
    <source>
        <dbReference type="Pfam" id="PF08327"/>
    </source>
</evidence>
<dbReference type="AlphaFoldDB" id="A0A1H2HEC3"/>
<dbReference type="CDD" id="cd08898">
    <property type="entry name" value="SRPBCC_CalC_Aha1-like_5"/>
    <property type="match status" value="1"/>
</dbReference>
<protein>
    <submittedName>
        <fullName evidence="3">Uncharacterized conserved protein YndB, AHSA1/START domain</fullName>
    </submittedName>
</protein>
<dbReference type="Pfam" id="PF08327">
    <property type="entry name" value="AHSA1"/>
    <property type="match status" value="1"/>
</dbReference>
<evidence type="ECO:0000313" key="3">
    <source>
        <dbReference type="EMBL" id="SDU30175.1"/>
    </source>
</evidence>
<gene>
    <name evidence="3" type="ORF">SAMN04488563_0992</name>
</gene>
<organism evidence="3 4">
    <name type="scientific">Jiangella alkaliphila</name>
    <dbReference type="NCBI Taxonomy" id="419479"/>
    <lineage>
        <taxon>Bacteria</taxon>
        <taxon>Bacillati</taxon>
        <taxon>Actinomycetota</taxon>
        <taxon>Actinomycetes</taxon>
        <taxon>Jiangellales</taxon>
        <taxon>Jiangellaceae</taxon>
        <taxon>Jiangella</taxon>
    </lineage>
</organism>
<comment type="similarity">
    <text evidence="1">Belongs to the AHA1 family.</text>
</comment>
<reference evidence="4" key="1">
    <citation type="submission" date="2016-10" db="EMBL/GenBank/DDBJ databases">
        <authorList>
            <person name="Varghese N."/>
            <person name="Submissions S."/>
        </authorList>
    </citation>
    <scope>NUCLEOTIDE SEQUENCE [LARGE SCALE GENOMIC DNA]</scope>
    <source>
        <strain evidence="4">DSM 45079</strain>
    </source>
</reference>
<dbReference type="RefSeq" id="WP_046767097.1">
    <property type="nucleotide sequence ID" value="NZ_KQ061220.1"/>
</dbReference>
<dbReference type="Proteomes" id="UP000182977">
    <property type="component" value="Chromosome I"/>
</dbReference>
<dbReference type="InterPro" id="IPR023393">
    <property type="entry name" value="START-like_dom_sf"/>
</dbReference>
<dbReference type="OrthoDB" id="9803476at2"/>
<evidence type="ECO:0000313" key="4">
    <source>
        <dbReference type="Proteomes" id="UP000182977"/>
    </source>
</evidence>
<dbReference type="EMBL" id="LT629791">
    <property type="protein sequence ID" value="SDU30175.1"/>
    <property type="molecule type" value="Genomic_DNA"/>
</dbReference>
<sequence length="147" mass="16122">MSTDRIERDIVIAAAPQRVWAIVTRPEHLGTWFADAGAEIDLRPGGELTLTWKDHGVSRGVVETVEPYTTFAFRWALDDGRPGEGNSTLVEFTLSPDGDGTRLRVVESGFSRLAGGPDQQAKHVAENTEGWRLELDELRGYAESVAA</sequence>
<proteinExistence type="inferred from homology"/>
<dbReference type="SUPFAM" id="SSF55961">
    <property type="entry name" value="Bet v1-like"/>
    <property type="match status" value="1"/>
</dbReference>
<dbReference type="InterPro" id="IPR013538">
    <property type="entry name" value="ASHA1/2-like_C"/>
</dbReference>
<accession>A0A1H2HEC3</accession>